<feature type="region of interest" description="Disordered" evidence="1">
    <location>
        <begin position="188"/>
        <end position="224"/>
    </location>
</feature>
<feature type="region of interest" description="Disordered" evidence="1">
    <location>
        <begin position="1"/>
        <end position="95"/>
    </location>
</feature>
<dbReference type="Proteomes" id="UP001530293">
    <property type="component" value="Unassembled WGS sequence"/>
</dbReference>
<keyword evidence="3" id="KW-1185">Reference proteome</keyword>
<feature type="compositionally biased region" description="Polar residues" evidence="1">
    <location>
        <begin position="268"/>
        <end position="288"/>
    </location>
</feature>
<name>A0ABD3M6L1_9STRA</name>
<evidence type="ECO:0000313" key="3">
    <source>
        <dbReference type="Proteomes" id="UP001530293"/>
    </source>
</evidence>
<gene>
    <name evidence="2" type="ORF">ACHAWU_002512</name>
</gene>
<reference evidence="2 3" key="1">
    <citation type="submission" date="2024-10" db="EMBL/GenBank/DDBJ databases">
        <title>Updated reference genomes for cyclostephanoid diatoms.</title>
        <authorList>
            <person name="Roberts W.R."/>
            <person name="Alverson A.J."/>
        </authorList>
    </citation>
    <scope>NUCLEOTIDE SEQUENCE [LARGE SCALE GENOMIC DNA]</scope>
    <source>
        <strain evidence="2 3">AJA232-27</strain>
    </source>
</reference>
<feature type="compositionally biased region" description="Low complexity" evidence="1">
    <location>
        <begin position="36"/>
        <end position="47"/>
    </location>
</feature>
<protein>
    <submittedName>
        <fullName evidence="2">Uncharacterized protein</fullName>
    </submittedName>
</protein>
<organism evidence="2 3">
    <name type="scientific">Discostella pseudostelligera</name>
    <dbReference type="NCBI Taxonomy" id="259834"/>
    <lineage>
        <taxon>Eukaryota</taxon>
        <taxon>Sar</taxon>
        <taxon>Stramenopiles</taxon>
        <taxon>Ochrophyta</taxon>
        <taxon>Bacillariophyta</taxon>
        <taxon>Coscinodiscophyceae</taxon>
        <taxon>Thalassiosirophycidae</taxon>
        <taxon>Stephanodiscales</taxon>
        <taxon>Stephanodiscaceae</taxon>
        <taxon>Discostella</taxon>
    </lineage>
</organism>
<proteinExistence type="predicted"/>
<dbReference type="AlphaFoldDB" id="A0ABD3M6L1"/>
<evidence type="ECO:0000256" key="1">
    <source>
        <dbReference type="SAM" id="MobiDB-lite"/>
    </source>
</evidence>
<comment type="caution">
    <text evidence="2">The sequence shown here is derived from an EMBL/GenBank/DDBJ whole genome shotgun (WGS) entry which is preliminary data.</text>
</comment>
<feature type="compositionally biased region" description="Low complexity" evidence="1">
    <location>
        <begin position="62"/>
        <end position="82"/>
    </location>
</feature>
<accession>A0ABD3M6L1</accession>
<sequence length="533" mass="58040">MTNYPGSRNRNHAPTHFHHGYPHPRGGGSIAGHQQSASPSTNTASTAHQLLYSGFNSPSVHPNTTTPSASAAPPTTTTTTNTISRPGAYSISRDNAGPTQVYRVQIPSEVRSGQEFQVICGTRTVRVRCPNESRGGQYLQITVPPDPIVSNVQRRAVLTSAIPGVEGGGAVRMNESVVRGNAAMAQQQQQQQVQQQQPGRNALGASDTTQQQQQPQQRSAAAPTSYMVTVPQGISPGMQFAVDVEGERMLVTCPANVQAGMNLRIVPTQQSSSTSHPNNNLSTAQGTSLDRPPEQHHHRQPQHHSGGGAAPTTPPIMQMFEVVVPPGVSPNQSFSLLANGQRVLLTCPPNIRPGQKIRFKLPISNTSPTTNNKDEEAPTIQLEYESIKDGWARTLRVPDMKFQWVRMNGDGEIDMNLASRFDIKHSAYTRQLAFIEGNDPRMRTGILTLGPADESSVDSAVEINGRVVVAYAEIASAHQRSTFDEKAKWFQEICAERLRVKWSDDLPIYDTKDELREKLKIAVATSATGFDIE</sequence>
<dbReference type="EMBL" id="JALLBG020000208">
    <property type="protein sequence ID" value="KAL3759242.1"/>
    <property type="molecule type" value="Genomic_DNA"/>
</dbReference>
<feature type="region of interest" description="Disordered" evidence="1">
    <location>
        <begin position="268"/>
        <end position="314"/>
    </location>
</feature>
<feature type="compositionally biased region" description="Basic residues" evidence="1">
    <location>
        <begin position="9"/>
        <end position="22"/>
    </location>
</feature>
<evidence type="ECO:0000313" key="2">
    <source>
        <dbReference type="EMBL" id="KAL3759242.1"/>
    </source>
</evidence>
<feature type="compositionally biased region" description="Low complexity" evidence="1">
    <location>
        <begin position="188"/>
        <end position="197"/>
    </location>
</feature>